<dbReference type="EMBL" id="AP018227">
    <property type="protein sequence ID" value="BAY83227.1"/>
    <property type="molecule type" value="Genomic_DNA"/>
</dbReference>
<protein>
    <recommendedName>
        <fullName evidence="3">Ubiquinone biosynthesis protein</fullName>
    </recommendedName>
</protein>
<evidence type="ECO:0008006" key="3">
    <source>
        <dbReference type="Google" id="ProtNLM"/>
    </source>
</evidence>
<gene>
    <name evidence="1" type="ORF">NIES267_27140</name>
</gene>
<proteinExistence type="predicted"/>
<dbReference type="PANTHER" id="PTHR12922">
    <property type="entry name" value="UBIQUINONE BIOSYNTHESIS PROTEIN"/>
    <property type="match status" value="1"/>
</dbReference>
<evidence type="ECO:0000313" key="2">
    <source>
        <dbReference type="Proteomes" id="UP000218418"/>
    </source>
</evidence>
<reference evidence="1 2" key="1">
    <citation type="submission" date="2017-06" db="EMBL/GenBank/DDBJ databases">
        <title>Genome sequencing of cyanobaciteial culture collection at National Institute for Environmental Studies (NIES).</title>
        <authorList>
            <person name="Hirose Y."/>
            <person name="Shimura Y."/>
            <person name="Fujisawa T."/>
            <person name="Nakamura Y."/>
            <person name="Kawachi M."/>
        </authorList>
    </citation>
    <scope>NUCLEOTIDE SEQUENCE [LARGE SCALE GENOMIC DNA]</scope>
    <source>
        <strain evidence="1 2">NIES-267</strain>
    </source>
</reference>
<name>A0A1Z4LPT7_9CYAN</name>
<organism evidence="1 2">
    <name type="scientific">Calothrix parasitica NIES-267</name>
    <dbReference type="NCBI Taxonomy" id="1973488"/>
    <lineage>
        <taxon>Bacteria</taxon>
        <taxon>Bacillati</taxon>
        <taxon>Cyanobacteriota</taxon>
        <taxon>Cyanophyceae</taxon>
        <taxon>Nostocales</taxon>
        <taxon>Calotrichaceae</taxon>
        <taxon>Calothrix</taxon>
    </lineage>
</organism>
<dbReference type="Pfam" id="PF05019">
    <property type="entry name" value="Coq4"/>
    <property type="match status" value="1"/>
</dbReference>
<sequence length="223" mass="25601">MHTIQQKNETCQDNVIECIIEFVKAPEGDKSKYVSKLAKTTSEPYAIQKIIEFLYQIPQAKKAFQERNILGDIDLQKLYCLPSNTLGYGYAKHMLDRGLKPLKSETLTIDNDAQYLSIHLTETHDIWHVVTGTDSDIPGELQIEAFCVYQLYATRFFLGLIVKNLLKSTVEDIEVSTQYMDAITKGWLIAKQAKPLFGIKWDELWEHSLEEVRADLNIVFPDI</sequence>
<dbReference type="AlphaFoldDB" id="A0A1Z4LPT7"/>
<dbReference type="PANTHER" id="PTHR12922:SF7">
    <property type="entry name" value="UBIQUINONE BIOSYNTHESIS PROTEIN COQ4 HOMOLOG, MITOCHONDRIAL"/>
    <property type="match status" value="1"/>
</dbReference>
<dbReference type="OrthoDB" id="5720816at2"/>
<accession>A0A1Z4LPT7</accession>
<dbReference type="Proteomes" id="UP000218418">
    <property type="component" value="Chromosome"/>
</dbReference>
<evidence type="ECO:0000313" key="1">
    <source>
        <dbReference type="EMBL" id="BAY83227.1"/>
    </source>
</evidence>
<keyword evidence="2" id="KW-1185">Reference proteome</keyword>
<dbReference type="InterPro" id="IPR007715">
    <property type="entry name" value="Coq4"/>
</dbReference>
<dbReference type="GO" id="GO:0006744">
    <property type="term" value="P:ubiquinone biosynthetic process"/>
    <property type="evidence" value="ECO:0007669"/>
    <property type="project" value="InterPro"/>
</dbReference>